<dbReference type="Proteomes" id="UP000571950">
    <property type="component" value="Unassembled WGS sequence"/>
</dbReference>
<reference evidence="2 3" key="1">
    <citation type="submission" date="2020-08" db="EMBL/GenBank/DDBJ databases">
        <title>Genomic Encyclopedia of Type Strains, Phase IV (KMG-IV): sequencing the most valuable type-strain genomes for metagenomic binning, comparative biology and taxonomic classification.</title>
        <authorList>
            <person name="Goeker M."/>
        </authorList>
    </citation>
    <scope>NUCLEOTIDE SEQUENCE [LARGE SCALE GENOMIC DNA]</scope>
    <source>
        <strain evidence="2 3">DSM 26189</strain>
    </source>
</reference>
<evidence type="ECO:0000259" key="1">
    <source>
        <dbReference type="PROSITE" id="PS50995"/>
    </source>
</evidence>
<dbReference type="PANTHER" id="PTHR33164">
    <property type="entry name" value="TRANSCRIPTIONAL REGULATOR, MARR FAMILY"/>
    <property type="match status" value="1"/>
</dbReference>
<name>A0A7W6BGL8_9SPHN</name>
<sequence>MKSNPVEPQAVVERTAQGEALNDLILTIFRVSGRLNRAGDALSRDLNLTSARWQVLGAIASQPRTIAQIARQNELTRQGILWVVQAMVKDGLVELIHNPDHRRAKLVRHTQAGADIYREITSRQRRWVSELASPFSEAELKEGTRLLTRLAEAVVAEEEEGE</sequence>
<dbReference type="InterPro" id="IPR036388">
    <property type="entry name" value="WH-like_DNA-bd_sf"/>
</dbReference>
<accession>A0A7W6BGL8</accession>
<dbReference type="InterPro" id="IPR039422">
    <property type="entry name" value="MarR/SlyA-like"/>
</dbReference>
<dbReference type="PANTHER" id="PTHR33164:SF99">
    <property type="entry name" value="MARR FAMILY REGULATORY PROTEIN"/>
    <property type="match status" value="1"/>
</dbReference>
<evidence type="ECO:0000313" key="2">
    <source>
        <dbReference type="EMBL" id="MBB3925684.1"/>
    </source>
</evidence>
<dbReference type="SMART" id="SM00347">
    <property type="entry name" value="HTH_MARR"/>
    <property type="match status" value="1"/>
</dbReference>
<dbReference type="RefSeq" id="WP_188071246.1">
    <property type="nucleotide sequence ID" value="NZ_BSPS01000025.1"/>
</dbReference>
<dbReference type="InterPro" id="IPR036390">
    <property type="entry name" value="WH_DNA-bd_sf"/>
</dbReference>
<dbReference type="Gene3D" id="1.10.10.10">
    <property type="entry name" value="Winged helix-like DNA-binding domain superfamily/Winged helix DNA-binding domain"/>
    <property type="match status" value="1"/>
</dbReference>
<dbReference type="GO" id="GO:0003677">
    <property type="term" value="F:DNA binding"/>
    <property type="evidence" value="ECO:0007669"/>
    <property type="project" value="UniProtKB-KW"/>
</dbReference>
<dbReference type="PROSITE" id="PS50995">
    <property type="entry name" value="HTH_MARR_2"/>
    <property type="match status" value="1"/>
</dbReference>
<keyword evidence="3" id="KW-1185">Reference proteome</keyword>
<dbReference type="SUPFAM" id="SSF46785">
    <property type="entry name" value="Winged helix' DNA-binding domain"/>
    <property type="match status" value="1"/>
</dbReference>
<dbReference type="Pfam" id="PF12802">
    <property type="entry name" value="MarR_2"/>
    <property type="match status" value="1"/>
</dbReference>
<dbReference type="InterPro" id="IPR000835">
    <property type="entry name" value="HTH_MarR-typ"/>
</dbReference>
<proteinExistence type="predicted"/>
<dbReference type="GO" id="GO:0006950">
    <property type="term" value="P:response to stress"/>
    <property type="evidence" value="ECO:0007669"/>
    <property type="project" value="TreeGrafter"/>
</dbReference>
<dbReference type="EMBL" id="JACIDT010000004">
    <property type="protein sequence ID" value="MBB3925684.1"/>
    <property type="molecule type" value="Genomic_DNA"/>
</dbReference>
<evidence type="ECO:0000313" key="3">
    <source>
        <dbReference type="Proteomes" id="UP000571950"/>
    </source>
</evidence>
<keyword evidence="2" id="KW-0238">DNA-binding</keyword>
<dbReference type="AlphaFoldDB" id="A0A7W6BGL8"/>
<dbReference type="GO" id="GO:0003700">
    <property type="term" value="F:DNA-binding transcription factor activity"/>
    <property type="evidence" value="ECO:0007669"/>
    <property type="project" value="InterPro"/>
</dbReference>
<gene>
    <name evidence="2" type="ORF">GGR43_001399</name>
</gene>
<feature type="domain" description="HTH marR-type" evidence="1">
    <location>
        <begin position="21"/>
        <end position="152"/>
    </location>
</feature>
<organism evidence="2 3">
    <name type="scientific">Sphingobium jiangsuense</name>
    <dbReference type="NCBI Taxonomy" id="870476"/>
    <lineage>
        <taxon>Bacteria</taxon>
        <taxon>Pseudomonadati</taxon>
        <taxon>Pseudomonadota</taxon>
        <taxon>Alphaproteobacteria</taxon>
        <taxon>Sphingomonadales</taxon>
        <taxon>Sphingomonadaceae</taxon>
        <taxon>Sphingobium</taxon>
    </lineage>
</organism>
<protein>
    <submittedName>
        <fullName evidence="2">DNA-binding MarR family transcriptional regulator</fullName>
    </submittedName>
</protein>
<comment type="caution">
    <text evidence="2">The sequence shown here is derived from an EMBL/GenBank/DDBJ whole genome shotgun (WGS) entry which is preliminary data.</text>
</comment>